<evidence type="ECO:0000256" key="3">
    <source>
        <dbReference type="PROSITE-ProRule" id="PRU00191"/>
    </source>
</evidence>
<dbReference type="GO" id="GO:0003700">
    <property type="term" value="F:DNA-binding transcription factor activity"/>
    <property type="evidence" value="ECO:0007669"/>
    <property type="project" value="InterPro"/>
</dbReference>
<dbReference type="KEGG" id="dwi:26529701"/>
<proteinExistence type="inferred from homology"/>
<feature type="domain" description="SH2" evidence="4">
    <location>
        <begin position="139"/>
        <end position="179"/>
    </location>
</feature>
<evidence type="ECO:0000256" key="2">
    <source>
        <dbReference type="ARBA" id="ARBA00022999"/>
    </source>
</evidence>
<dbReference type="Pfam" id="PF00017">
    <property type="entry name" value="SH2"/>
    <property type="match status" value="1"/>
</dbReference>
<dbReference type="AlphaFoldDB" id="A0A0Q9WYM5"/>
<organism evidence="5 6">
    <name type="scientific">Drosophila willistoni</name>
    <name type="common">Fruit fly</name>
    <dbReference type="NCBI Taxonomy" id="7260"/>
    <lineage>
        <taxon>Eukaryota</taxon>
        <taxon>Metazoa</taxon>
        <taxon>Ecdysozoa</taxon>
        <taxon>Arthropoda</taxon>
        <taxon>Hexapoda</taxon>
        <taxon>Insecta</taxon>
        <taxon>Pterygota</taxon>
        <taxon>Neoptera</taxon>
        <taxon>Endopterygota</taxon>
        <taxon>Diptera</taxon>
        <taxon>Brachycera</taxon>
        <taxon>Muscomorpha</taxon>
        <taxon>Ephydroidea</taxon>
        <taxon>Drosophilidae</taxon>
        <taxon>Drosophila</taxon>
        <taxon>Sophophora</taxon>
    </lineage>
</organism>
<dbReference type="SUPFAM" id="SSF55550">
    <property type="entry name" value="SH2 domain"/>
    <property type="match status" value="1"/>
</dbReference>
<keyword evidence="2 3" id="KW-0727">SH2 domain</keyword>
<dbReference type="STRING" id="7260.A0A0Q9WYM5"/>
<sequence length="251" mass="29468">MECIWALSKPVVQTTHTIQERQAEATIFWMNYFPNETDEPFTVQQAVSCEDLKVALVHEFNIRTNFLLHAVNIEYIMEILLEFEEDGWITQEKIFRTHWKQDRSFWEWFYSLMRFLQPKSNNNNEENNNSQDVSVSAMWNAGLIAGFISRQRAVDFLENYSVGTFLIRFSETNLNSLNIVEKVSNTSVYIHPPFEPQLVEATSLANCIYNSTRAQFLCSPHRERVLNRDEVLQEFIRPPLAAPNYPQIMLM</sequence>
<dbReference type="Gene3D" id="3.30.505.10">
    <property type="entry name" value="SH2 domain"/>
    <property type="match status" value="1"/>
</dbReference>
<dbReference type="GO" id="GO:0007165">
    <property type="term" value="P:signal transduction"/>
    <property type="evidence" value="ECO:0007669"/>
    <property type="project" value="InterPro"/>
</dbReference>
<evidence type="ECO:0000256" key="1">
    <source>
        <dbReference type="ARBA" id="ARBA00005586"/>
    </source>
</evidence>
<dbReference type="GO" id="GO:0006357">
    <property type="term" value="P:regulation of transcription by RNA polymerase II"/>
    <property type="evidence" value="ECO:0007669"/>
    <property type="project" value="UniProtKB-ARBA"/>
</dbReference>
<evidence type="ECO:0000313" key="5">
    <source>
        <dbReference type="EMBL" id="KRF98248.1"/>
    </source>
</evidence>
<dbReference type="PANTHER" id="PTHR11801">
    <property type="entry name" value="SIGNAL TRANSDUCER AND ACTIVATOR OF TRANSCRIPTION"/>
    <property type="match status" value="1"/>
</dbReference>
<dbReference type="InParanoid" id="A0A0Q9WYM5"/>
<dbReference type="InterPro" id="IPR000980">
    <property type="entry name" value="SH2"/>
</dbReference>
<name>A0A0Q9WYM5_DROWI</name>
<accession>A0A0Q9WYM5</accession>
<dbReference type="InterPro" id="IPR036860">
    <property type="entry name" value="SH2_dom_sf"/>
</dbReference>
<gene>
    <name evidence="5" type="primary">Dwil\GK27699</name>
    <name evidence="5" type="ORF">Dwil_GK27699</name>
</gene>
<protein>
    <recommendedName>
        <fullName evidence="4">SH2 domain-containing protein</fullName>
    </recommendedName>
</protein>
<evidence type="ECO:0000313" key="6">
    <source>
        <dbReference type="Proteomes" id="UP000007798"/>
    </source>
</evidence>
<comment type="similarity">
    <text evidence="1">Belongs to the transcription factor STAT family.</text>
</comment>
<dbReference type="Gene3D" id="1.10.238.10">
    <property type="entry name" value="EF-hand"/>
    <property type="match status" value="1"/>
</dbReference>
<dbReference type="InterPro" id="IPR008967">
    <property type="entry name" value="p53-like_TF_DNA-bd_sf"/>
</dbReference>
<dbReference type="SMR" id="A0A0Q9WYM5"/>
<evidence type="ECO:0000259" key="4">
    <source>
        <dbReference type="PROSITE" id="PS50001"/>
    </source>
</evidence>
<dbReference type="EMBL" id="CH963852">
    <property type="protein sequence ID" value="KRF98248.1"/>
    <property type="molecule type" value="Genomic_DNA"/>
</dbReference>
<keyword evidence="6" id="KW-1185">Reference proteome</keyword>
<dbReference type="OrthoDB" id="67310at2759"/>
<dbReference type="PROSITE" id="PS50001">
    <property type="entry name" value="SH2"/>
    <property type="match status" value="1"/>
</dbReference>
<dbReference type="InterPro" id="IPR001217">
    <property type="entry name" value="STAT"/>
</dbReference>
<dbReference type="SUPFAM" id="SSF49417">
    <property type="entry name" value="p53-like transcription factors"/>
    <property type="match status" value="1"/>
</dbReference>
<dbReference type="Proteomes" id="UP000007798">
    <property type="component" value="Unassembled WGS sequence"/>
</dbReference>
<reference evidence="5 6" key="1">
    <citation type="journal article" date="2007" name="Nature">
        <title>Evolution of genes and genomes on the Drosophila phylogeny.</title>
        <authorList>
            <consortium name="Drosophila 12 Genomes Consortium"/>
            <person name="Clark A.G."/>
            <person name="Eisen M.B."/>
            <person name="Smith D.R."/>
            <person name="Bergman C.M."/>
            <person name="Oliver B."/>
            <person name="Markow T.A."/>
            <person name="Kaufman T.C."/>
            <person name="Kellis M."/>
            <person name="Gelbart W."/>
            <person name="Iyer V.N."/>
            <person name="Pollard D.A."/>
            <person name="Sackton T.B."/>
            <person name="Larracuente A.M."/>
            <person name="Singh N.D."/>
            <person name="Abad J.P."/>
            <person name="Abt D.N."/>
            <person name="Adryan B."/>
            <person name="Aguade M."/>
            <person name="Akashi H."/>
            <person name="Anderson W.W."/>
            <person name="Aquadro C.F."/>
            <person name="Ardell D.H."/>
            <person name="Arguello R."/>
            <person name="Artieri C.G."/>
            <person name="Barbash D.A."/>
            <person name="Barker D."/>
            <person name="Barsanti P."/>
            <person name="Batterham P."/>
            <person name="Batzoglou S."/>
            <person name="Begun D."/>
            <person name="Bhutkar A."/>
            <person name="Blanco E."/>
            <person name="Bosak S.A."/>
            <person name="Bradley R.K."/>
            <person name="Brand A.D."/>
            <person name="Brent M.R."/>
            <person name="Brooks A.N."/>
            <person name="Brown R.H."/>
            <person name="Butlin R.K."/>
            <person name="Caggese C."/>
            <person name="Calvi B.R."/>
            <person name="Bernardo de Carvalho A."/>
            <person name="Caspi A."/>
            <person name="Castrezana S."/>
            <person name="Celniker S.E."/>
            <person name="Chang J.L."/>
            <person name="Chapple C."/>
            <person name="Chatterji S."/>
            <person name="Chinwalla A."/>
            <person name="Civetta A."/>
            <person name="Clifton S.W."/>
            <person name="Comeron J.M."/>
            <person name="Costello J.C."/>
            <person name="Coyne J.A."/>
            <person name="Daub J."/>
            <person name="David R.G."/>
            <person name="Delcher A.L."/>
            <person name="Delehaunty K."/>
            <person name="Do C.B."/>
            <person name="Ebling H."/>
            <person name="Edwards K."/>
            <person name="Eickbush T."/>
            <person name="Evans J.D."/>
            <person name="Filipski A."/>
            <person name="Findeiss S."/>
            <person name="Freyhult E."/>
            <person name="Fulton L."/>
            <person name="Fulton R."/>
            <person name="Garcia A.C."/>
            <person name="Gardiner A."/>
            <person name="Garfield D.A."/>
            <person name="Garvin B.E."/>
            <person name="Gibson G."/>
            <person name="Gilbert D."/>
            <person name="Gnerre S."/>
            <person name="Godfrey J."/>
            <person name="Good R."/>
            <person name="Gotea V."/>
            <person name="Gravely B."/>
            <person name="Greenberg A.J."/>
            <person name="Griffiths-Jones S."/>
            <person name="Gross S."/>
            <person name="Guigo R."/>
            <person name="Gustafson E.A."/>
            <person name="Haerty W."/>
            <person name="Hahn M.W."/>
            <person name="Halligan D.L."/>
            <person name="Halpern A.L."/>
            <person name="Halter G.M."/>
            <person name="Han M.V."/>
            <person name="Heger A."/>
            <person name="Hillier L."/>
            <person name="Hinrichs A.S."/>
            <person name="Holmes I."/>
            <person name="Hoskins R.A."/>
            <person name="Hubisz M.J."/>
            <person name="Hultmark D."/>
            <person name="Huntley M.A."/>
            <person name="Jaffe D.B."/>
            <person name="Jagadeeshan S."/>
            <person name="Jeck W.R."/>
            <person name="Johnson J."/>
            <person name="Jones C.D."/>
            <person name="Jordan W.C."/>
            <person name="Karpen G.H."/>
            <person name="Kataoka E."/>
            <person name="Keightley P.D."/>
            <person name="Kheradpour P."/>
            <person name="Kirkness E.F."/>
            <person name="Koerich L.B."/>
            <person name="Kristiansen K."/>
            <person name="Kudrna D."/>
            <person name="Kulathinal R.J."/>
            <person name="Kumar S."/>
            <person name="Kwok R."/>
            <person name="Lander E."/>
            <person name="Langley C.H."/>
            <person name="Lapoint R."/>
            <person name="Lazzaro B.P."/>
            <person name="Lee S.J."/>
            <person name="Levesque L."/>
            <person name="Li R."/>
            <person name="Lin C.F."/>
            <person name="Lin M.F."/>
            <person name="Lindblad-Toh K."/>
            <person name="Llopart A."/>
            <person name="Long M."/>
            <person name="Low L."/>
            <person name="Lozovsky E."/>
            <person name="Lu J."/>
            <person name="Luo M."/>
            <person name="Machado C.A."/>
            <person name="Makalowski W."/>
            <person name="Marzo M."/>
            <person name="Matsuda M."/>
            <person name="Matzkin L."/>
            <person name="McAllister B."/>
            <person name="McBride C.S."/>
            <person name="McKernan B."/>
            <person name="McKernan K."/>
            <person name="Mendez-Lago M."/>
            <person name="Minx P."/>
            <person name="Mollenhauer M.U."/>
            <person name="Montooth K."/>
            <person name="Mount S.M."/>
            <person name="Mu X."/>
            <person name="Myers E."/>
            <person name="Negre B."/>
            <person name="Newfeld S."/>
            <person name="Nielsen R."/>
            <person name="Noor M.A."/>
            <person name="O'Grady P."/>
            <person name="Pachter L."/>
            <person name="Papaceit M."/>
            <person name="Parisi M.J."/>
            <person name="Parisi M."/>
            <person name="Parts L."/>
            <person name="Pedersen J.S."/>
            <person name="Pesole G."/>
            <person name="Phillippy A.M."/>
            <person name="Ponting C.P."/>
            <person name="Pop M."/>
            <person name="Porcelli D."/>
            <person name="Powell J.R."/>
            <person name="Prohaska S."/>
            <person name="Pruitt K."/>
            <person name="Puig M."/>
            <person name="Quesneville H."/>
            <person name="Ram K.R."/>
            <person name="Rand D."/>
            <person name="Rasmussen M.D."/>
            <person name="Reed L.K."/>
            <person name="Reenan R."/>
            <person name="Reily A."/>
            <person name="Remington K.A."/>
            <person name="Rieger T.T."/>
            <person name="Ritchie M.G."/>
            <person name="Robin C."/>
            <person name="Rogers Y.H."/>
            <person name="Rohde C."/>
            <person name="Rozas J."/>
            <person name="Rubenfield M.J."/>
            <person name="Ruiz A."/>
            <person name="Russo S."/>
            <person name="Salzberg S.L."/>
            <person name="Sanchez-Gracia A."/>
            <person name="Saranga D.J."/>
            <person name="Sato H."/>
            <person name="Schaeffer S.W."/>
            <person name="Schatz M.C."/>
            <person name="Schlenke T."/>
            <person name="Schwartz R."/>
            <person name="Segarra C."/>
            <person name="Singh R.S."/>
            <person name="Sirot L."/>
            <person name="Sirota M."/>
            <person name="Sisneros N.B."/>
            <person name="Smith C.D."/>
            <person name="Smith T.F."/>
            <person name="Spieth J."/>
            <person name="Stage D.E."/>
            <person name="Stark A."/>
            <person name="Stephan W."/>
            <person name="Strausberg R.L."/>
            <person name="Strempel S."/>
            <person name="Sturgill D."/>
            <person name="Sutton G."/>
            <person name="Sutton G.G."/>
            <person name="Tao W."/>
            <person name="Teichmann S."/>
            <person name="Tobari Y.N."/>
            <person name="Tomimura Y."/>
            <person name="Tsolas J.M."/>
            <person name="Valente V.L."/>
            <person name="Venter E."/>
            <person name="Venter J.C."/>
            <person name="Vicario S."/>
            <person name="Vieira F.G."/>
            <person name="Vilella A.J."/>
            <person name="Villasante A."/>
            <person name="Walenz B."/>
            <person name="Wang J."/>
            <person name="Wasserman M."/>
            <person name="Watts T."/>
            <person name="Wilson D."/>
            <person name="Wilson R.K."/>
            <person name="Wing R.A."/>
            <person name="Wolfner M.F."/>
            <person name="Wong A."/>
            <person name="Wong G.K."/>
            <person name="Wu C.I."/>
            <person name="Wu G."/>
            <person name="Yamamoto D."/>
            <person name="Yang H.P."/>
            <person name="Yang S.P."/>
            <person name="Yorke J.A."/>
            <person name="Yoshida K."/>
            <person name="Zdobnov E."/>
            <person name="Zhang P."/>
            <person name="Zhang Y."/>
            <person name="Zimin A.V."/>
            <person name="Baldwin J."/>
            <person name="Abdouelleil A."/>
            <person name="Abdulkadir J."/>
            <person name="Abebe A."/>
            <person name="Abera B."/>
            <person name="Abreu J."/>
            <person name="Acer S.C."/>
            <person name="Aftuck L."/>
            <person name="Alexander A."/>
            <person name="An P."/>
            <person name="Anderson E."/>
            <person name="Anderson S."/>
            <person name="Arachi H."/>
            <person name="Azer M."/>
            <person name="Bachantsang P."/>
            <person name="Barry A."/>
            <person name="Bayul T."/>
            <person name="Berlin A."/>
            <person name="Bessette D."/>
            <person name="Bloom T."/>
            <person name="Blye J."/>
            <person name="Boguslavskiy L."/>
            <person name="Bonnet C."/>
            <person name="Boukhgalter B."/>
            <person name="Bourzgui I."/>
            <person name="Brown A."/>
            <person name="Cahill P."/>
            <person name="Channer S."/>
            <person name="Cheshatsang Y."/>
            <person name="Chuda L."/>
            <person name="Citroen M."/>
            <person name="Collymore A."/>
            <person name="Cooke P."/>
            <person name="Costello M."/>
            <person name="D'Aco K."/>
            <person name="Daza R."/>
            <person name="De Haan G."/>
            <person name="DeGray S."/>
            <person name="DeMaso C."/>
            <person name="Dhargay N."/>
            <person name="Dooley K."/>
            <person name="Dooley E."/>
            <person name="Doricent M."/>
            <person name="Dorje P."/>
            <person name="Dorjee K."/>
            <person name="Dupes A."/>
            <person name="Elong R."/>
            <person name="Falk J."/>
            <person name="Farina A."/>
            <person name="Faro S."/>
            <person name="Ferguson D."/>
            <person name="Fisher S."/>
            <person name="Foley C.D."/>
            <person name="Franke A."/>
            <person name="Friedrich D."/>
            <person name="Gadbois L."/>
            <person name="Gearin G."/>
            <person name="Gearin C.R."/>
            <person name="Giannoukos G."/>
            <person name="Goode T."/>
            <person name="Graham J."/>
            <person name="Grandbois E."/>
            <person name="Grewal S."/>
            <person name="Gyaltsen K."/>
            <person name="Hafez N."/>
            <person name="Hagos B."/>
            <person name="Hall J."/>
            <person name="Henson C."/>
            <person name="Hollinger A."/>
            <person name="Honan T."/>
            <person name="Huard M.D."/>
            <person name="Hughes L."/>
            <person name="Hurhula B."/>
            <person name="Husby M.E."/>
            <person name="Kamat A."/>
            <person name="Kanga B."/>
            <person name="Kashin S."/>
            <person name="Khazanovich D."/>
            <person name="Kisner P."/>
            <person name="Lance K."/>
            <person name="Lara M."/>
            <person name="Lee W."/>
            <person name="Lennon N."/>
            <person name="Letendre F."/>
            <person name="LeVine R."/>
            <person name="Lipovsky A."/>
            <person name="Liu X."/>
            <person name="Liu J."/>
            <person name="Liu S."/>
            <person name="Lokyitsang T."/>
            <person name="Lokyitsang Y."/>
            <person name="Lubonja R."/>
            <person name="Lui A."/>
            <person name="MacDonald P."/>
            <person name="Magnisalis V."/>
            <person name="Maru K."/>
            <person name="Matthews C."/>
            <person name="McCusker W."/>
            <person name="McDonough S."/>
            <person name="Mehta T."/>
            <person name="Meldrim J."/>
            <person name="Meneus L."/>
            <person name="Mihai O."/>
            <person name="Mihalev A."/>
            <person name="Mihova T."/>
            <person name="Mittelman R."/>
            <person name="Mlenga V."/>
            <person name="Montmayeur A."/>
            <person name="Mulrain L."/>
            <person name="Navidi A."/>
            <person name="Naylor J."/>
            <person name="Negash T."/>
            <person name="Nguyen T."/>
            <person name="Nguyen N."/>
            <person name="Nicol R."/>
            <person name="Norbu C."/>
            <person name="Norbu N."/>
            <person name="Novod N."/>
            <person name="O'Neill B."/>
            <person name="Osman S."/>
            <person name="Markiewicz E."/>
            <person name="Oyono O.L."/>
            <person name="Patti C."/>
            <person name="Phunkhang P."/>
            <person name="Pierre F."/>
            <person name="Priest M."/>
            <person name="Raghuraman S."/>
            <person name="Rege F."/>
            <person name="Reyes R."/>
            <person name="Rise C."/>
            <person name="Rogov P."/>
            <person name="Ross K."/>
            <person name="Ryan E."/>
            <person name="Settipalli S."/>
            <person name="Shea T."/>
            <person name="Sherpa N."/>
            <person name="Shi L."/>
            <person name="Shih D."/>
            <person name="Sparrow T."/>
            <person name="Spaulding J."/>
            <person name="Stalker J."/>
            <person name="Stange-Thomann N."/>
            <person name="Stavropoulos S."/>
            <person name="Stone C."/>
            <person name="Strader C."/>
            <person name="Tesfaye S."/>
            <person name="Thomson T."/>
            <person name="Thoulutsang Y."/>
            <person name="Thoulutsang D."/>
            <person name="Topham K."/>
            <person name="Topping I."/>
            <person name="Tsamla T."/>
            <person name="Vassiliev H."/>
            <person name="Vo A."/>
            <person name="Wangchuk T."/>
            <person name="Wangdi T."/>
            <person name="Weiand M."/>
            <person name="Wilkinson J."/>
            <person name="Wilson A."/>
            <person name="Yadav S."/>
            <person name="Young G."/>
            <person name="Yu Q."/>
            <person name="Zembek L."/>
            <person name="Zhong D."/>
            <person name="Zimmer A."/>
            <person name="Zwirko Z."/>
            <person name="Jaffe D.B."/>
            <person name="Alvarez P."/>
            <person name="Brockman W."/>
            <person name="Butler J."/>
            <person name="Chin C."/>
            <person name="Gnerre S."/>
            <person name="Grabherr M."/>
            <person name="Kleber M."/>
            <person name="Mauceli E."/>
            <person name="MacCallum I."/>
        </authorList>
    </citation>
    <scope>NUCLEOTIDE SEQUENCE [LARGE SCALE GENOMIC DNA]</scope>
    <source>
        <strain evidence="6">Tucson 14030-0811.24</strain>
    </source>
</reference>